<evidence type="ECO:0000313" key="4">
    <source>
        <dbReference type="Proteomes" id="UP000472262"/>
    </source>
</evidence>
<evidence type="ECO:0000313" key="3">
    <source>
        <dbReference type="Ensembl" id="ENSSGRP00000075003.1"/>
    </source>
</evidence>
<organism evidence="3 4">
    <name type="scientific">Sinocyclocheilus grahami</name>
    <name type="common">Dianchi golden-line fish</name>
    <name type="synonym">Barbus grahami</name>
    <dbReference type="NCBI Taxonomy" id="75366"/>
    <lineage>
        <taxon>Eukaryota</taxon>
        <taxon>Metazoa</taxon>
        <taxon>Chordata</taxon>
        <taxon>Craniata</taxon>
        <taxon>Vertebrata</taxon>
        <taxon>Euteleostomi</taxon>
        <taxon>Actinopterygii</taxon>
        <taxon>Neopterygii</taxon>
        <taxon>Teleostei</taxon>
        <taxon>Ostariophysi</taxon>
        <taxon>Cypriniformes</taxon>
        <taxon>Cyprinidae</taxon>
        <taxon>Cyprininae</taxon>
        <taxon>Sinocyclocheilus</taxon>
    </lineage>
</organism>
<protein>
    <recommendedName>
        <fullName evidence="2">NOL1/NOP2/NSUN 5/7 ferredoxin-like domain-containing protein</fullName>
    </recommendedName>
</protein>
<dbReference type="InterPro" id="IPR042620">
    <property type="entry name" value="NSUN7"/>
</dbReference>
<dbReference type="PANTHER" id="PTHR14663">
    <property type="entry name" value="METHYLTRANSFERASE NSUN7-RELATED"/>
    <property type="match status" value="1"/>
</dbReference>
<dbReference type="Pfam" id="PF21148">
    <property type="entry name" value="NSUN5_fdxn-like"/>
    <property type="match status" value="1"/>
</dbReference>
<evidence type="ECO:0000256" key="1">
    <source>
        <dbReference type="SAM" id="MobiDB-lite"/>
    </source>
</evidence>
<dbReference type="Proteomes" id="UP000472262">
    <property type="component" value="Unassembled WGS sequence"/>
</dbReference>
<reference evidence="3" key="1">
    <citation type="submission" date="2025-08" db="UniProtKB">
        <authorList>
            <consortium name="Ensembl"/>
        </authorList>
    </citation>
    <scope>IDENTIFICATION</scope>
</reference>
<reference evidence="3" key="2">
    <citation type="submission" date="2025-09" db="UniProtKB">
        <authorList>
            <consortium name="Ensembl"/>
        </authorList>
    </citation>
    <scope>IDENTIFICATION</scope>
</reference>
<dbReference type="AlphaFoldDB" id="A0A672QGQ6"/>
<sequence length="338" mass="37275">MKSGVPRRSSKRGSQISALKHLSLLDPAPPEPPLLQTGPEESPVCPDRVYRHAAAIFQSTHLEKPPTHRIISYGRRSEVRLPVAKDEASRRSAYQLAFNTLKSVLSLSVSLQPDDSMSLVAVMLTDLMDRKFLPRPPAANQEEEEVKAVQEVEACLLRFRTKLVASLARCRIKHELLTLENMVPEQIRHREERATLLPLYGWINTLRSSLEEVSEVLHTSGFSCVKSVGQLKGQTFCKDLHCHDLLAFPSSVKNDLTNSRLLSDSRLIIQVGCFSAQTVAHVSAVAAAASAHTHTETHTSQSDARGQSTVIVCLGDGEQSQTDELQNTLTKLGCKSKS</sequence>
<evidence type="ECO:0000259" key="2">
    <source>
        <dbReference type="Pfam" id="PF21148"/>
    </source>
</evidence>
<feature type="region of interest" description="Disordered" evidence="1">
    <location>
        <begin position="1"/>
        <end position="43"/>
    </location>
</feature>
<dbReference type="Gene3D" id="3.30.70.1170">
    <property type="entry name" value="Sun protein, domain 3"/>
    <property type="match status" value="1"/>
</dbReference>
<dbReference type="InterPro" id="IPR049561">
    <property type="entry name" value="NSUN5_7_fdxn-like"/>
</dbReference>
<feature type="domain" description="NOL1/NOP2/NSUN 5/7 ferredoxin-like" evidence="2">
    <location>
        <begin position="198"/>
        <end position="270"/>
    </location>
</feature>
<dbReference type="PANTHER" id="PTHR14663:SF2">
    <property type="entry name" value="METHYLTRANSFERASE NSUN7-RELATED"/>
    <property type="match status" value="1"/>
</dbReference>
<accession>A0A672QGQ6</accession>
<dbReference type="Ensembl" id="ENSSGRT00000079849.1">
    <property type="protein sequence ID" value="ENSSGRP00000075003.1"/>
    <property type="gene ID" value="ENSSGRG00000038029.1"/>
</dbReference>
<name>A0A672QGQ6_SINGR</name>
<keyword evidence="4" id="KW-1185">Reference proteome</keyword>
<proteinExistence type="predicted"/>